<comment type="caution">
    <text evidence="3">The sequence shown here is derived from an EMBL/GenBank/DDBJ whole genome shotgun (WGS) entry which is preliminary data.</text>
</comment>
<accession>A0AAW2N8M1</accession>
<dbReference type="GO" id="GO:0005524">
    <property type="term" value="F:ATP binding"/>
    <property type="evidence" value="ECO:0007669"/>
    <property type="project" value="UniProtKB-KW"/>
</dbReference>
<comment type="similarity">
    <text evidence="1">Belongs to the helicase family.</text>
</comment>
<evidence type="ECO:0000256" key="1">
    <source>
        <dbReference type="RuleBase" id="RU363044"/>
    </source>
</evidence>
<reference evidence="3" key="2">
    <citation type="journal article" date="2024" name="Plant">
        <title>Genomic evolution and insights into agronomic trait innovations of Sesamum species.</title>
        <authorList>
            <person name="Miao H."/>
            <person name="Wang L."/>
            <person name="Qu L."/>
            <person name="Liu H."/>
            <person name="Sun Y."/>
            <person name="Le M."/>
            <person name="Wang Q."/>
            <person name="Wei S."/>
            <person name="Zheng Y."/>
            <person name="Lin W."/>
            <person name="Duan Y."/>
            <person name="Cao H."/>
            <person name="Xiong S."/>
            <person name="Wang X."/>
            <person name="Wei L."/>
            <person name="Li C."/>
            <person name="Ma Q."/>
            <person name="Ju M."/>
            <person name="Zhao R."/>
            <person name="Li G."/>
            <person name="Mu C."/>
            <person name="Tian Q."/>
            <person name="Mei H."/>
            <person name="Zhang T."/>
            <person name="Gao T."/>
            <person name="Zhang H."/>
        </authorList>
    </citation>
    <scope>NUCLEOTIDE SEQUENCE</scope>
    <source>
        <strain evidence="3">G01</strain>
    </source>
</reference>
<keyword evidence="1" id="KW-0378">Hydrolase</keyword>
<dbReference type="EC" id="5.6.2.3" evidence="1"/>
<protein>
    <recommendedName>
        <fullName evidence="1">ATP-dependent DNA helicase</fullName>
        <ecNumber evidence="1">5.6.2.3</ecNumber>
    </recommendedName>
</protein>
<dbReference type="GO" id="GO:0006281">
    <property type="term" value="P:DNA repair"/>
    <property type="evidence" value="ECO:0007669"/>
    <property type="project" value="UniProtKB-KW"/>
</dbReference>
<name>A0AAW2N8M1_9LAMI</name>
<dbReference type="SUPFAM" id="SSF52540">
    <property type="entry name" value="P-loop containing nucleoside triphosphate hydrolases"/>
    <property type="match status" value="1"/>
</dbReference>
<dbReference type="PANTHER" id="PTHR10492">
    <property type="match status" value="1"/>
</dbReference>
<gene>
    <name evidence="3" type="ORF">Sangu_1466900</name>
</gene>
<keyword evidence="1" id="KW-0547">Nucleotide-binding</keyword>
<dbReference type="PANTHER" id="PTHR10492:SF100">
    <property type="entry name" value="ATP-DEPENDENT DNA HELICASE"/>
    <property type="match status" value="1"/>
</dbReference>
<reference evidence="3" key="1">
    <citation type="submission" date="2020-06" db="EMBL/GenBank/DDBJ databases">
        <authorList>
            <person name="Li T."/>
            <person name="Hu X."/>
            <person name="Zhang T."/>
            <person name="Song X."/>
            <person name="Zhang H."/>
            <person name="Dai N."/>
            <person name="Sheng W."/>
            <person name="Hou X."/>
            <person name="Wei L."/>
        </authorList>
    </citation>
    <scope>NUCLEOTIDE SEQUENCE</scope>
    <source>
        <strain evidence="3">G01</strain>
        <tissue evidence="3">Leaf</tissue>
    </source>
</reference>
<dbReference type="InterPro" id="IPR010285">
    <property type="entry name" value="DNA_helicase_pif1-like_DEAD"/>
</dbReference>
<keyword evidence="1" id="KW-0347">Helicase</keyword>
<comment type="catalytic activity">
    <reaction evidence="1">
        <text>ATP + H2O = ADP + phosphate + H(+)</text>
        <dbReference type="Rhea" id="RHEA:13065"/>
        <dbReference type="ChEBI" id="CHEBI:15377"/>
        <dbReference type="ChEBI" id="CHEBI:15378"/>
        <dbReference type="ChEBI" id="CHEBI:30616"/>
        <dbReference type="ChEBI" id="CHEBI:43474"/>
        <dbReference type="ChEBI" id="CHEBI:456216"/>
        <dbReference type="EC" id="5.6.2.3"/>
    </reaction>
</comment>
<keyword evidence="1" id="KW-0227">DNA damage</keyword>
<dbReference type="InterPro" id="IPR027417">
    <property type="entry name" value="P-loop_NTPase"/>
</dbReference>
<keyword evidence="1" id="KW-0067">ATP-binding</keyword>
<keyword evidence="1" id="KW-0234">DNA repair</keyword>
<feature type="domain" description="DNA helicase Pif1-like DEAD-box helicase" evidence="2">
    <location>
        <begin position="34"/>
        <end position="103"/>
    </location>
</feature>
<dbReference type="GO" id="GO:0016787">
    <property type="term" value="F:hydrolase activity"/>
    <property type="evidence" value="ECO:0007669"/>
    <property type="project" value="UniProtKB-KW"/>
</dbReference>
<proteinExistence type="inferred from homology"/>
<dbReference type="GO" id="GO:0006310">
    <property type="term" value="P:DNA recombination"/>
    <property type="evidence" value="ECO:0007669"/>
    <property type="project" value="UniProtKB-KW"/>
</dbReference>
<dbReference type="AlphaFoldDB" id="A0AAW2N8M1"/>
<sequence>MSEDFRQQDKFTKEYNHERNIEVSEADLLSIDRLNDDQMRAFKIITEKIYSSSSGTYFIDGPGGSGKTFLYRALLADVRSKGYIALAVATSGVAVTLLPGGQHTFTI</sequence>
<keyword evidence="1" id="KW-0233">DNA recombination</keyword>
<dbReference type="EMBL" id="JACGWK010000008">
    <property type="protein sequence ID" value="KAL0339448.1"/>
    <property type="molecule type" value="Genomic_DNA"/>
</dbReference>
<evidence type="ECO:0000259" key="2">
    <source>
        <dbReference type="Pfam" id="PF05970"/>
    </source>
</evidence>
<organism evidence="3">
    <name type="scientific">Sesamum angustifolium</name>
    <dbReference type="NCBI Taxonomy" id="2727405"/>
    <lineage>
        <taxon>Eukaryota</taxon>
        <taxon>Viridiplantae</taxon>
        <taxon>Streptophyta</taxon>
        <taxon>Embryophyta</taxon>
        <taxon>Tracheophyta</taxon>
        <taxon>Spermatophyta</taxon>
        <taxon>Magnoliopsida</taxon>
        <taxon>eudicotyledons</taxon>
        <taxon>Gunneridae</taxon>
        <taxon>Pentapetalae</taxon>
        <taxon>asterids</taxon>
        <taxon>lamiids</taxon>
        <taxon>Lamiales</taxon>
        <taxon>Pedaliaceae</taxon>
        <taxon>Sesamum</taxon>
    </lineage>
</organism>
<dbReference type="Gene3D" id="3.40.50.300">
    <property type="entry name" value="P-loop containing nucleotide triphosphate hydrolases"/>
    <property type="match status" value="1"/>
</dbReference>
<dbReference type="Pfam" id="PF05970">
    <property type="entry name" value="PIF1"/>
    <property type="match status" value="1"/>
</dbReference>
<dbReference type="GO" id="GO:0043139">
    <property type="term" value="F:5'-3' DNA helicase activity"/>
    <property type="evidence" value="ECO:0007669"/>
    <property type="project" value="UniProtKB-EC"/>
</dbReference>
<evidence type="ECO:0000313" key="3">
    <source>
        <dbReference type="EMBL" id="KAL0339448.1"/>
    </source>
</evidence>
<comment type="cofactor">
    <cofactor evidence="1">
        <name>Mg(2+)</name>
        <dbReference type="ChEBI" id="CHEBI:18420"/>
    </cofactor>
</comment>
<dbReference type="GO" id="GO:0000723">
    <property type="term" value="P:telomere maintenance"/>
    <property type="evidence" value="ECO:0007669"/>
    <property type="project" value="InterPro"/>
</dbReference>